<dbReference type="InterPro" id="IPR000719">
    <property type="entry name" value="Prot_kinase_dom"/>
</dbReference>
<name>A0AAV9IRN7_CYACA</name>
<evidence type="ECO:0000313" key="8">
    <source>
        <dbReference type="EMBL" id="KAK4534814.1"/>
    </source>
</evidence>
<dbReference type="GO" id="GO:0005524">
    <property type="term" value="F:ATP binding"/>
    <property type="evidence" value="ECO:0007669"/>
    <property type="project" value="UniProtKB-KW"/>
</dbReference>
<evidence type="ECO:0000259" key="7">
    <source>
        <dbReference type="PROSITE" id="PS50011"/>
    </source>
</evidence>
<dbReference type="Gene3D" id="3.30.200.20">
    <property type="entry name" value="Phosphorylase Kinase, domain 1"/>
    <property type="match status" value="1"/>
</dbReference>
<dbReference type="GO" id="GO:0005634">
    <property type="term" value="C:nucleus"/>
    <property type="evidence" value="ECO:0007669"/>
    <property type="project" value="TreeGrafter"/>
</dbReference>
<dbReference type="Gene3D" id="1.10.510.10">
    <property type="entry name" value="Transferase(Phosphotransferase) domain 1"/>
    <property type="match status" value="1"/>
</dbReference>
<feature type="region of interest" description="Disordered" evidence="6">
    <location>
        <begin position="69"/>
        <end position="98"/>
    </location>
</feature>
<dbReference type="InterPro" id="IPR050339">
    <property type="entry name" value="CC_SR_Kinase"/>
</dbReference>
<dbReference type="InterPro" id="IPR011009">
    <property type="entry name" value="Kinase-like_dom_sf"/>
</dbReference>
<keyword evidence="3" id="KW-0418">Kinase</keyword>
<evidence type="ECO:0000256" key="4">
    <source>
        <dbReference type="ARBA" id="ARBA00022840"/>
    </source>
</evidence>
<proteinExistence type="inferred from homology"/>
<keyword evidence="1" id="KW-0808">Transferase</keyword>
<dbReference type="PROSITE" id="PS50011">
    <property type="entry name" value="PROTEIN_KINASE_DOM"/>
    <property type="match status" value="1"/>
</dbReference>
<evidence type="ECO:0000256" key="6">
    <source>
        <dbReference type="SAM" id="MobiDB-lite"/>
    </source>
</evidence>
<dbReference type="PANTHER" id="PTHR11042">
    <property type="entry name" value="EUKARYOTIC TRANSLATION INITIATION FACTOR 2-ALPHA KINASE EIF2-ALPHA KINASE -RELATED"/>
    <property type="match status" value="1"/>
</dbReference>
<evidence type="ECO:0000313" key="9">
    <source>
        <dbReference type="Proteomes" id="UP001301350"/>
    </source>
</evidence>
<keyword evidence="9" id="KW-1185">Reference proteome</keyword>
<feature type="domain" description="Protein kinase" evidence="7">
    <location>
        <begin position="437"/>
        <end position="722"/>
    </location>
</feature>
<evidence type="ECO:0000256" key="5">
    <source>
        <dbReference type="ARBA" id="ARBA00037982"/>
    </source>
</evidence>
<accession>A0AAV9IRN7</accession>
<reference evidence="8 9" key="1">
    <citation type="submission" date="2022-07" db="EMBL/GenBank/DDBJ databases">
        <title>Genome-wide signatures of adaptation to extreme environments.</title>
        <authorList>
            <person name="Cho C.H."/>
            <person name="Yoon H.S."/>
        </authorList>
    </citation>
    <scope>NUCLEOTIDE SEQUENCE [LARGE SCALE GENOMIC DNA]</scope>
    <source>
        <strain evidence="8 9">DBV 063 E5</strain>
    </source>
</reference>
<keyword evidence="4" id="KW-0067">ATP-binding</keyword>
<dbReference type="SMART" id="SM00220">
    <property type="entry name" value="S_TKc"/>
    <property type="match status" value="1"/>
</dbReference>
<evidence type="ECO:0000256" key="3">
    <source>
        <dbReference type="ARBA" id="ARBA00022777"/>
    </source>
</evidence>
<organism evidence="8 9">
    <name type="scientific">Cyanidium caldarium</name>
    <name type="common">Red alga</name>
    <dbReference type="NCBI Taxonomy" id="2771"/>
    <lineage>
        <taxon>Eukaryota</taxon>
        <taxon>Rhodophyta</taxon>
        <taxon>Bangiophyceae</taxon>
        <taxon>Cyanidiales</taxon>
        <taxon>Cyanidiaceae</taxon>
        <taxon>Cyanidium</taxon>
    </lineage>
</organism>
<sequence length="736" mass="79189">MAAASSSRRAKTHTARVRSTGGKRGASRLGLAQRGRTPSPAPSSPCAVAQRLTRSARVRVMAAREAEASGVEARADTTHGEAMASDGAEGTRGGEAGGSVRQTTIQEMFRRGAVEAPPTTTAQVEAPRAPQPTQLYLPLEWANSERTENLAPTPIPCTPDLGAVTESQSWIDPASFRTPRYGGVGAWAGNDAIAPCGNALDTAWRNPPRSPSPVMKRLHAIQATAAAAARASDAQGNGLRPPLKHLQPQPLALNAVDGQPDVEEASQLSIQAGGTQSTLVSQDTAAMLQARRRAVQGARTRGGVVTRIAFSQVADRDVKAAPETLQDAPVNREGASAGVRRVARQLCMPDGTQGHDGTADATAPAEQMAVEFSEAQLDDVPADTDAARATCETPINPYLHGLVALSPGGRGRAALKRRKQLLGANATQSSSRYLDHFDELKVLGTGIKGLVVKVRDRLDGCLYAVKKTTRPLVHRAERREALREVHALAALGEHPHIVRYHTAWFEEQQTKLYLQLEYCDGGSLSHGARHQRLPHGGRLPLAEVERVFEHMALALTHCHAHGMVHMDVKPDNMLCCRRRTLVASGETVRDARTDDRAVFKLADFGLVCRSNGSDYAGNEGDSRYLCQSMFRDGARDDLAPVDVFALGISVYELVTGRALPTSGEEWRALRAGQLCHLDALDVEQATPEERNALAFLSTWIRACMRPVPASRPSAAQLAHAFATHRQERMARQLVAR</sequence>
<dbReference type="Pfam" id="PF00069">
    <property type="entry name" value="Pkinase"/>
    <property type="match status" value="1"/>
</dbReference>
<dbReference type="SUPFAM" id="SSF56112">
    <property type="entry name" value="Protein kinase-like (PK-like)"/>
    <property type="match status" value="1"/>
</dbReference>
<evidence type="ECO:0000256" key="1">
    <source>
        <dbReference type="ARBA" id="ARBA00022679"/>
    </source>
</evidence>
<feature type="compositionally biased region" description="Basic and acidic residues" evidence="6">
    <location>
        <begin position="69"/>
        <end position="79"/>
    </location>
</feature>
<dbReference type="Proteomes" id="UP001301350">
    <property type="component" value="Unassembled WGS sequence"/>
</dbReference>
<comment type="similarity">
    <text evidence="5">Belongs to the protein kinase superfamily. Ser/Thr protein kinase family. GCN2 subfamily.</text>
</comment>
<dbReference type="PROSITE" id="PS00108">
    <property type="entry name" value="PROTEIN_KINASE_ST"/>
    <property type="match status" value="1"/>
</dbReference>
<dbReference type="GO" id="GO:0005737">
    <property type="term" value="C:cytoplasm"/>
    <property type="evidence" value="ECO:0007669"/>
    <property type="project" value="TreeGrafter"/>
</dbReference>
<evidence type="ECO:0000256" key="2">
    <source>
        <dbReference type="ARBA" id="ARBA00022741"/>
    </source>
</evidence>
<gene>
    <name evidence="8" type="ORF">CDCA_CDCA03G0839</name>
</gene>
<comment type="caution">
    <text evidence="8">The sequence shown here is derived from an EMBL/GenBank/DDBJ whole genome shotgun (WGS) entry which is preliminary data.</text>
</comment>
<dbReference type="AlphaFoldDB" id="A0AAV9IRN7"/>
<protein>
    <recommendedName>
        <fullName evidence="7">Protein kinase domain-containing protein</fullName>
    </recommendedName>
</protein>
<dbReference type="GO" id="GO:0004713">
    <property type="term" value="F:protein tyrosine kinase activity"/>
    <property type="evidence" value="ECO:0007669"/>
    <property type="project" value="TreeGrafter"/>
</dbReference>
<keyword evidence="2" id="KW-0547">Nucleotide-binding</keyword>
<feature type="region of interest" description="Disordered" evidence="6">
    <location>
        <begin position="1"/>
        <end position="49"/>
    </location>
</feature>
<dbReference type="EMBL" id="JANCYW010000003">
    <property type="protein sequence ID" value="KAK4534814.1"/>
    <property type="molecule type" value="Genomic_DNA"/>
</dbReference>
<dbReference type="PANTHER" id="PTHR11042:SF185">
    <property type="entry name" value="WEE1-LIKE PROTEIN KINASE"/>
    <property type="match status" value="1"/>
</dbReference>
<dbReference type="InterPro" id="IPR008271">
    <property type="entry name" value="Ser/Thr_kinase_AS"/>
</dbReference>